<keyword evidence="7 17" id="KW-0732">Signal</keyword>
<evidence type="ECO:0000256" key="6">
    <source>
        <dbReference type="ARBA" id="ARBA00022475"/>
    </source>
</evidence>
<evidence type="ECO:0000256" key="16">
    <source>
        <dbReference type="PIRSR" id="PIRSR000894-2"/>
    </source>
</evidence>
<accession>A0AA38I563</accession>
<dbReference type="Proteomes" id="UP001168821">
    <property type="component" value="Unassembled WGS sequence"/>
</dbReference>
<dbReference type="GO" id="GO:0003993">
    <property type="term" value="F:acid phosphatase activity"/>
    <property type="evidence" value="ECO:0007669"/>
    <property type="project" value="TreeGrafter"/>
</dbReference>
<feature type="chain" id="PRO_5041395467" description="Multiple inositol polyphosphate phosphatase 1" evidence="17">
    <location>
        <begin position="21"/>
        <end position="436"/>
    </location>
</feature>
<evidence type="ECO:0000256" key="14">
    <source>
        <dbReference type="ARBA" id="ARBA00043691"/>
    </source>
</evidence>
<dbReference type="Gene3D" id="3.40.50.1240">
    <property type="entry name" value="Phosphoglycerate mutase-like"/>
    <property type="match status" value="1"/>
</dbReference>
<sequence>MSPNRPFVPFFVFFLCVCTSFQCPKNEYESHLGTKTAYRTVANYNSSEIKYDGCQAVKLWALIRHGTRNPSLALIQKMRTRLAEIKELILENLPEGTDEISNIDLDLFRSWTPKLRDKDEKKLTHEGEEEMLFLAERLQNRFPKLMTNIYSSTLYKFKYTHSQRTKKSAEAFAAGLFGRGAVRDIEFPEPVKKDPVLRFYKLCEKWTKEVKKNPEAQAEMKKFHSGEEAAKTVKAVNERLGLTDEIDLSDVHAMYMTCAYETAWNKRKRSPWCSALSMDDFKVVEYGEDLKYYWIDGYGHELTYGQACKALNDLVEFFQSNETFPKSTIYFTHSGTLLKMLAHMGLYKQKKHLIADDFHLNGNRTWRVSQIDSFGTNLVFVLFDCQDEPKILTLHQEHIVRLPSCADSDLCTMTQFMDYYDTDSECLFDQMCENST</sequence>
<dbReference type="PANTHER" id="PTHR20963">
    <property type="entry name" value="MULTIPLE INOSITOL POLYPHOSPHATE PHOSPHATASE-RELATED"/>
    <property type="match status" value="1"/>
</dbReference>
<evidence type="ECO:0000256" key="9">
    <source>
        <dbReference type="ARBA" id="ARBA00023136"/>
    </source>
</evidence>
<dbReference type="EC" id="3.1.3.62" evidence="4"/>
<evidence type="ECO:0000256" key="2">
    <source>
        <dbReference type="ARBA" id="ARBA00008422"/>
    </source>
</evidence>
<evidence type="ECO:0000256" key="15">
    <source>
        <dbReference type="ARBA" id="ARBA00043832"/>
    </source>
</evidence>
<evidence type="ECO:0000256" key="5">
    <source>
        <dbReference type="ARBA" id="ARBA00018097"/>
    </source>
</evidence>
<keyword evidence="10" id="KW-0325">Glycoprotein</keyword>
<feature type="signal peptide" evidence="17">
    <location>
        <begin position="1"/>
        <end position="20"/>
    </location>
</feature>
<dbReference type="Pfam" id="PF00328">
    <property type="entry name" value="His_Phos_2"/>
    <property type="match status" value="1"/>
</dbReference>
<evidence type="ECO:0000256" key="8">
    <source>
        <dbReference type="ARBA" id="ARBA00022801"/>
    </source>
</evidence>
<evidence type="ECO:0000256" key="12">
    <source>
        <dbReference type="ARBA" id="ARBA00043668"/>
    </source>
</evidence>
<proteinExistence type="inferred from homology"/>
<evidence type="ECO:0000256" key="10">
    <source>
        <dbReference type="ARBA" id="ARBA00023180"/>
    </source>
</evidence>
<dbReference type="AlphaFoldDB" id="A0AA38I563"/>
<dbReference type="GO" id="GO:0005886">
    <property type="term" value="C:plasma membrane"/>
    <property type="evidence" value="ECO:0007669"/>
    <property type="project" value="UniProtKB-SubCell"/>
</dbReference>
<dbReference type="CDD" id="cd07061">
    <property type="entry name" value="HP_HAP_like"/>
    <property type="match status" value="1"/>
</dbReference>
<evidence type="ECO:0000256" key="7">
    <source>
        <dbReference type="ARBA" id="ARBA00022729"/>
    </source>
</evidence>
<dbReference type="InterPro" id="IPR029033">
    <property type="entry name" value="His_PPase_superfam"/>
</dbReference>
<comment type="caution">
    <text evidence="18">The sequence shown here is derived from an EMBL/GenBank/DDBJ whole genome shotgun (WGS) entry which is preliminary data.</text>
</comment>
<gene>
    <name evidence="18" type="ORF">Zmor_024534</name>
</gene>
<evidence type="ECO:0000256" key="1">
    <source>
        <dbReference type="ARBA" id="ARBA00004236"/>
    </source>
</evidence>
<dbReference type="GO" id="GO:0034417">
    <property type="term" value="F:bisphosphoglycerate 3-phosphatase activity"/>
    <property type="evidence" value="ECO:0007669"/>
    <property type="project" value="UniProtKB-EC"/>
</dbReference>
<dbReference type="EMBL" id="JALNTZ010000007">
    <property type="protein sequence ID" value="KAJ3646979.1"/>
    <property type="molecule type" value="Genomic_DNA"/>
</dbReference>
<feature type="disulfide bond" evidence="16">
    <location>
        <begin position="405"/>
        <end position="411"/>
    </location>
</feature>
<keyword evidence="16" id="KW-1015">Disulfide bond</keyword>
<comment type="catalytic activity">
    <reaction evidence="13">
        <text>1D-myo-inositol 1,2,4,5,6-pentakisphosphate + H2O = 1D-myo-inositol 1,2,5,6-tetrakisphosphate + phosphate</text>
        <dbReference type="Rhea" id="RHEA:77115"/>
        <dbReference type="ChEBI" id="CHEBI:15377"/>
        <dbReference type="ChEBI" id="CHEBI:43474"/>
        <dbReference type="ChEBI" id="CHEBI:57798"/>
        <dbReference type="ChEBI" id="CHEBI:195535"/>
        <dbReference type="EC" id="3.1.3.62"/>
    </reaction>
    <physiologicalReaction direction="left-to-right" evidence="13">
        <dbReference type="Rhea" id="RHEA:77116"/>
    </physiologicalReaction>
</comment>
<keyword evidence="19" id="KW-1185">Reference proteome</keyword>
<comment type="subcellular location">
    <subcellularLocation>
        <location evidence="1">Cell membrane</location>
    </subcellularLocation>
</comment>
<dbReference type="GO" id="GO:0052745">
    <property type="term" value="F:inositol phosphate phosphatase activity"/>
    <property type="evidence" value="ECO:0007669"/>
    <property type="project" value="TreeGrafter"/>
</dbReference>
<comment type="catalytic activity">
    <reaction evidence="14">
        <text>1D-myo-inositol hexakisphosphate + H2O = 1D-myo-inositol 1,2,4,5,6-pentakisphosphate + phosphate</text>
        <dbReference type="Rhea" id="RHEA:16989"/>
        <dbReference type="ChEBI" id="CHEBI:15377"/>
        <dbReference type="ChEBI" id="CHEBI:43474"/>
        <dbReference type="ChEBI" id="CHEBI:57798"/>
        <dbReference type="ChEBI" id="CHEBI:58130"/>
        <dbReference type="EC" id="3.1.3.62"/>
    </reaction>
    <physiologicalReaction direction="left-to-right" evidence="14">
        <dbReference type="Rhea" id="RHEA:16990"/>
    </physiologicalReaction>
</comment>
<keyword evidence="9" id="KW-0472">Membrane</keyword>
<evidence type="ECO:0000313" key="19">
    <source>
        <dbReference type="Proteomes" id="UP001168821"/>
    </source>
</evidence>
<feature type="disulfide bond" evidence="16">
    <location>
        <begin position="54"/>
        <end position="385"/>
    </location>
</feature>
<evidence type="ECO:0000256" key="13">
    <source>
        <dbReference type="ARBA" id="ARBA00043671"/>
    </source>
</evidence>
<organism evidence="18 19">
    <name type="scientific">Zophobas morio</name>
    <dbReference type="NCBI Taxonomy" id="2755281"/>
    <lineage>
        <taxon>Eukaryota</taxon>
        <taxon>Metazoa</taxon>
        <taxon>Ecdysozoa</taxon>
        <taxon>Arthropoda</taxon>
        <taxon>Hexapoda</taxon>
        <taxon>Insecta</taxon>
        <taxon>Pterygota</taxon>
        <taxon>Neoptera</taxon>
        <taxon>Endopterygota</taxon>
        <taxon>Coleoptera</taxon>
        <taxon>Polyphaga</taxon>
        <taxon>Cucujiformia</taxon>
        <taxon>Tenebrionidae</taxon>
        <taxon>Zophobas</taxon>
    </lineage>
</organism>
<reference evidence="18" key="1">
    <citation type="journal article" date="2023" name="G3 (Bethesda)">
        <title>Whole genome assemblies of Zophobas morio and Tenebrio molitor.</title>
        <authorList>
            <person name="Kaur S."/>
            <person name="Stinson S.A."/>
            <person name="diCenzo G.C."/>
        </authorList>
    </citation>
    <scope>NUCLEOTIDE SEQUENCE</scope>
    <source>
        <strain evidence="18">QUZm001</strain>
    </source>
</reference>
<comment type="similarity">
    <text evidence="2">Belongs to the histidine acid phosphatase family. MINPP1 subfamily.</text>
</comment>
<comment type="catalytic activity">
    <reaction evidence="12">
        <text>1D-myo-inositol 1,2,5,6-tetrakisphosphate + H2O = 1D-myo-inositol 1,2,6-trisphosphate + phosphate</text>
        <dbReference type="Rhea" id="RHEA:77119"/>
        <dbReference type="ChEBI" id="CHEBI:15377"/>
        <dbReference type="ChEBI" id="CHEBI:43474"/>
        <dbReference type="ChEBI" id="CHEBI:195535"/>
        <dbReference type="ChEBI" id="CHEBI:195537"/>
        <dbReference type="EC" id="3.1.3.62"/>
    </reaction>
    <physiologicalReaction direction="left-to-right" evidence="12">
        <dbReference type="Rhea" id="RHEA:77120"/>
    </physiologicalReaction>
</comment>
<dbReference type="EC" id="3.1.3.80" evidence="3"/>
<dbReference type="PANTHER" id="PTHR20963:SF8">
    <property type="entry name" value="MULTIPLE INOSITOL POLYPHOSPHATE PHOSPHATASE 1"/>
    <property type="match status" value="1"/>
</dbReference>
<evidence type="ECO:0000313" key="18">
    <source>
        <dbReference type="EMBL" id="KAJ3646979.1"/>
    </source>
</evidence>
<name>A0AA38I563_9CUCU</name>
<protein>
    <recommendedName>
        <fullName evidence="5">Multiple inositol polyphosphate phosphatase 1</fullName>
        <ecNumber evidence="4">3.1.3.62</ecNumber>
        <ecNumber evidence="3">3.1.3.80</ecNumber>
    </recommendedName>
    <alternativeName>
        <fullName evidence="11">2,3-bisphosphoglycerate 3-phosphatase</fullName>
    </alternativeName>
</protein>
<evidence type="ECO:0000256" key="11">
    <source>
        <dbReference type="ARBA" id="ARBA00031642"/>
    </source>
</evidence>
<keyword evidence="8" id="KW-0378">Hydrolase</keyword>
<dbReference type="SUPFAM" id="SSF53254">
    <property type="entry name" value="Phosphoglycerate mutase-like"/>
    <property type="match status" value="1"/>
</dbReference>
<evidence type="ECO:0000256" key="3">
    <source>
        <dbReference type="ARBA" id="ARBA00012976"/>
    </source>
</evidence>
<dbReference type="PIRSF" id="PIRSF000894">
    <property type="entry name" value="Acid_phosphatase"/>
    <property type="match status" value="1"/>
</dbReference>
<keyword evidence="6" id="KW-1003">Cell membrane</keyword>
<dbReference type="InterPro" id="IPR016274">
    <property type="entry name" value="Histidine_acid_Pase_euk"/>
</dbReference>
<dbReference type="InterPro" id="IPR000560">
    <property type="entry name" value="His_Pase_clade-2"/>
</dbReference>
<evidence type="ECO:0000256" key="17">
    <source>
        <dbReference type="SAM" id="SignalP"/>
    </source>
</evidence>
<comment type="catalytic activity">
    <reaction evidence="15">
        <text>(2R)-2,3-bisphosphoglycerate + H2O = (2R)-2-phosphoglycerate + phosphate</text>
        <dbReference type="Rhea" id="RHEA:27381"/>
        <dbReference type="ChEBI" id="CHEBI:15377"/>
        <dbReference type="ChEBI" id="CHEBI:43474"/>
        <dbReference type="ChEBI" id="CHEBI:58248"/>
        <dbReference type="ChEBI" id="CHEBI:58289"/>
        <dbReference type="EC" id="3.1.3.80"/>
    </reaction>
    <physiologicalReaction direction="left-to-right" evidence="15">
        <dbReference type="Rhea" id="RHEA:27382"/>
    </physiologicalReaction>
</comment>
<dbReference type="FunFam" id="3.40.50.1240:FF:000014">
    <property type="entry name" value="Multiple inositol polyphosphate phosphatase 1"/>
    <property type="match status" value="1"/>
</dbReference>
<evidence type="ECO:0000256" key="4">
    <source>
        <dbReference type="ARBA" id="ARBA00013040"/>
    </source>
</evidence>
<feature type="disulfide bond" evidence="16">
    <location>
        <begin position="258"/>
        <end position="273"/>
    </location>
</feature>